<protein>
    <submittedName>
        <fullName evidence="3">Uncharacterized protein</fullName>
    </submittedName>
</protein>
<feature type="region of interest" description="Disordered" evidence="1">
    <location>
        <begin position="1"/>
        <end position="22"/>
    </location>
</feature>
<feature type="transmembrane region" description="Helical" evidence="2">
    <location>
        <begin position="26"/>
        <end position="59"/>
    </location>
</feature>
<accession>A0A679IV07</accession>
<keyword evidence="2" id="KW-1133">Transmembrane helix</keyword>
<reference evidence="3" key="1">
    <citation type="submission" date="2019-12" db="EMBL/GenBank/DDBJ databases">
        <authorList>
            <person name="Cremers G."/>
        </authorList>
    </citation>
    <scope>NUCLEOTIDE SEQUENCE</scope>
    <source>
        <strain evidence="3">Mbul1</strain>
    </source>
</reference>
<evidence type="ECO:0000313" key="3">
    <source>
        <dbReference type="EMBL" id="CAA2102718.1"/>
    </source>
</evidence>
<keyword evidence="2" id="KW-0812">Transmembrane</keyword>
<evidence type="ECO:0000256" key="2">
    <source>
        <dbReference type="SAM" id="Phobius"/>
    </source>
</evidence>
<dbReference type="EMBL" id="LR743504">
    <property type="protein sequence ID" value="CAA2102718.1"/>
    <property type="molecule type" value="Genomic_DNA"/>
</dbReference>
<name>A0A679IV07_9HYPH</name>
<organism evidence="3">
    <name type="scientific">Methylobacterium bullatum</name>
    <dbReference type="NCBI Taxonomy" id="570505"/>
    <lineage>
        <taxon>Bacteria</taxon>
        <taxon>Pseudomonadati</taxon>
        <taxon>Pseudomonadota</taxon>
        <taxon>Alphaproteobacteria</taxon>
        <taxon>Hyphomicrobiales</taxon>
        <taxon>Methylobacteriaceae</taxon>
        <taxon>Methylobacterium</taxon>
    </lineage>
</organism>
<keyword evidence="2" id="KW-0472">Membrane</keyword>
<sequence length="85" mass="8774">MGKPVVPKIGRGSGQETPPPSDVPTYAIVGVSVAAAIGTGAWAGLGAAIIAGFVTLFLLGALYSIGARRWGWPPIRWEAVPFFIP</sequence>
<gene>
    <name evidence="3" type="ORF">MBUL_01828</name>
</gene>
<dbReference type="AlphaFoldDB" id="A0A679IV07"/>
<proteinExistence type="predicted"/>
<evidence type="ECO:0000256" key="1">
    <source>
        <dbReference type="SAM" id="MobiDB-lite"/>
    </source>
</evidence>